<evidence type="ECO:0000256" key="1">
    <source>
        <dbReference type="SAM" id="MobiDB-lite"/>
    </source>
</evidence>
<name>A0A2I0KJN6_PUNGR</name>
<dbReference type="AlphaFoldDB" id="A0A2I0KJN6"/>
<proteinExistence type="predicted"/>
<dbReference type="Proteomes" id="UP000233551">
    <property type="component" value="Unassembled WGS sequence"/>
</dbReference>
<evidence type="ECO:0000313" key="2">
    <source>
        <dbReference type="EMBL" id="PKI68724.1"/>
    </source>
</evidence>
<feature type="compositionally biased region" description="Polar residues" evidence="1">
    <location>
        <begin position="1"/>
        <end position="11"/>
    </location>
</feature>
<comment type="caution">
    <text evidence="2">The sequence shown here is derived from an EMBL/GenBank/DDBJ whole genome shotgun (WGS) entry which is preliminary data.</text>
</comment>
<sequence length="108" mass="12355">RDRSWESTVPSETGGADIEEKPLNGGLSIDLFLILSVELCVPVGEAEQQKTRPPLLRRPTRASRGKRYRAFRFQLVLVSLLKNVQEHVPIWFFIYPIQSREQAFADMG</sequence>
<reference evidence="2 3" key="1">
    <citation type="submission" date="2017-11" db="EMBL/GenBank/DDBJ databases">
        <title>De-novo sequencing of pomegranate (Punica granatum L.) genome.</title>
        <authorList>
            <person name="Akparov Z."/>
            <person name="Amiraslanov A."/>
            <person name="Hajiyeva S."/>
            <person name="Abbasov M."/>
            <person name="Kaur K."/>
            <person name="Hamwieh A."/>
            <person name="Solovyev V."/>
            <person name="Salamov A."/>
            <person name="Braich B."/>
            <person name="Kosarev P."/>
            <person name="Mahmoud A."/>
            <person name="Hajiyev E."/>
            <person name="Babayeva S."/>
            <person name="Izzatullayeva V."/>
            <person name="Mammadov A."/>
            <person name="Mammadov A."/>
            <person name="Sharifova S."/>
            <person name="Ojaghi J."/>
            <person name="Eynullazada K."/>
            <person name="Bayramov B."/>
            <person name="Abdulazimova A."/>
            <person name="Shahmuradov I."/>
        </authorList>
    </citation>
    <scope>NUCLEOTIDE SEQUENCE [LARGE SCALE GENOMIC DNA]</scope>
    <source>
        <strain evidence="3">cv. AG2017</strain>
        <tissue evidence="2">Leaf</tissue>
    </source>
</reference>
<gene>
    <name evidence="2" type="ORF">CRG98_010781</name>
</gene>
<dbReference type="EMBL" id="PGOL01000542">
    <property type="protein sequence ID" value="PKI68724.1"/>
    <property type="molecule type" value="Genomic_DNA"/>
</dbReference>
<organism evidence="2 3">
    <name type="scientific">Punica granatum</name>
    <name type="common">Pomegranate</name>
    <dbReference type="NCBI Taxonomy" id="22663"/>
    <lineage>
        <taxon>Eukaryota</taxon>
        <taxon>Viridiplantae</taxon>
        <taxon>Streptophyta</taxon>
        <taxon>Embryophyta</taxon>
        <taxon>Tracheophyta</taxon>
        <taxon>Spermatophyta</taxon>
        <taxon>Magnoliopsida</taxon>
        <taxon>eudicotyledons</taxon>
        <taxon>Gunneridae</taxon>
        <taxon>Pentapetalae</taxon>
        <taxon>rosids</taxon>
        <taxon>malvids</taxon>
        <taxon>Myrtales</taxon>
        <taxon>Lythraceae</taxon>
        <taxon>Punica</taxon>
    </lineage>
</organism>
<evidence type="ECO:0000313" key="3">
    <source>
        <dbReference type="Proteomes" id="UP000233551"/>
    </source>
</evidence>
<accession>A0A2I0KJN6</accession>
<feature type="non-terminal residue" evidence="2">
    <location>
        <position position="1"/>
    </location>
</feature>
<feature type="region of interest" description="Disordered" evidence="1">
    <location>
        <begin position="1"/>
        <end position="21"/>
    </location>
</feature>
<protein>
    <submittedName>
        <fullName evidence="2">Uncharacterized protein</fullName>
    </submittedName>
</protein>
<keyword evidence="3" id="KW-1185">Reference proteome</keyword>